<dbReference type="GO" id="GO:0000160">
    <property type="term" value="P:phosphorelay signal transduction system"/>
    <property type="evidence" value="ECO:0007669"/>
    <property type="project" value="InterPro"/>
</dbReference>
<dbReference type="CDD" id="cd17535">
    <property type="entry name" value="REC_NarL-like"/>
    <property type="match status" value="1"/>
</dbReference>
<dbReference type="SMART" id="SM00421">
    <property type="entry name" value="HTH_LUXR"/>
    <property type="match status" value="1"/>
</dbReference>
<dbReference type="EMBL" id="PEMW01000445">
    <property type="protein sequence ID" value="RTI49174.1"/>
    <property type="molecule type" value="Genomic_DNA"/>
</dbReference>
<evidence type="ECO:0000256" key="2">
    <source>
        <dbReference type="ARBA" id="ARBA00023125"/>
    </source>
</evidence>
<dbReference type="InterPro" id="IPR039420">
    <property type="entry name" value="WalR-like"/>
</dbReference>
<evidence type="ECO:0000313" key="6">
    <source>
        <dbReference type="EMBL" id="RTH00742.1"/>
    </source>
</evidence>
<dbReference type="SUPFAM" id="SSF46894">
    <property type="entry name" value="C-terminal effector domain of the bipartite response regulators"/>
    <property type="match status" value="1"/>
</dbReference>
<dbReference type="Gene3D" id="1.10.10.10">
    <property type="entry name" value="Winged helix-like DNA-binding domain superfamily/Winged helix DNA-binding domain"/>
    <property type="match status" value="1"/>
</dbReference>
<dbReference type="Proteomes" id="UP000286910">
    <property type="component" value="Unassembled WGS sequence"/>
</dbReference>
<organism evidence="6 8">
    <name type="scientific">Thermus scotoductus</name>
    <dbReference type="NCBI Taxonomy" id="37636"/>
    <lineage>
        <taxon>Bacteria</taxon>
        <taxon>Thermotogati</taxon>
        <taxon>Deinococcota</taxon>
        <taxon>Deinococci</taxon>
        <taxon>Thermales</taxon>
        <taxon>Thermaceae</taxon>
        <taxon>Thermus</taxon>
    </lineage>
</organism>
<dbReference type="CDD" id="cd06170">
    <property type="entry name" value="LuxR_C_like"/>
    <property type="match status" value="1"/>
</dbReference>
<dbReference type="AlphaFoldDB" id="A0A430R021"/>
<comment type="caution">
    <text evidence="6">The sequence shown here is derived from an EMBL/GenBank/DDBJ whole genome shotgun (WGS) entry which is preliminary data.</text>
</comment>
<evidence type="ECO:0000256" key="1">
    <source>
        <dbReference type="ARBA" id="ARBA00022553"/>
    </source>
</evidence>
<dbReference type="Proteomes" id="UP000287467">
    <property type="component" value="Unassembled WGS sequence"/>
</dbReference>
<dbReference type="PROSITE" id="PS50043">
    <property type="entry name" value="HTH_LUXR_2"/>
    <property type="match status" value="1"/>
</dbReference>
<dbReference type="RefSeq" id="WP_126178211.1">
    <property type="nucleotide sequence ID" value="NZ_DAHVNI010000017.1"/>
</dbReference>
<accession>A0A430R021</accession>
<dbReference type="Gene3D" id="3.40.50.2300">
    <property type="match status" value="1"/>
</dbReference>
<feature type="modified residue" description="4-aspartylphosphate" evidence="3">
    <location>
        <position position="64"/>
    </location>
</feature>
<dbReference type="GO" id="GO:0006355">
    <property type="term" value="P:regulation of DNA-templated transcription"/>
    <property type="evidence" value="ECO:0007669"/>
    <property type="project" value="InterPro"/>
</dbReference>
<sequence>MLRARMGNPGSRLRVLIADDHPLFRLGLRAGLEGEGLVVVAEAQDGKEALEKTLALNPEAVLLDLRMPVLDGLECTRMLRKKGYSGLVALLTTYQEPALVREAFLAGANAYFSKELSAPELKRRLLRVAQGEEKLKPPDLPSLTSREEEVLRLLAQGLSVKEMAKALGLSPDTVKDHLESLYGKLLARNRVEALEKARSLGFLAKK</sequence>
<dbReference type="PRINTS" id="PR00038">
    <property type="entry name" value="HTHLUXR"/>
</dbReference>
<protein>
    <submittedName>
        <fullName evidence="6">DNA-binding response regulator</fullName>
    </submittedName>
</protein>
<dbReference type="InterPro" id="IPR011006">
    <property type="entry name" value="CheY-like_superfamily"/>
</dbReference>
<evidence type="ECO:0000313" key="7">
    <source>
        <dbReference type="EMBL" id="RTI49174.1"/>
    </source>
</evidence>
<dbReference type="GO" id="GO:0003677">
    <property type="term" value="F:DNA binding"/>
    <property type="evidence" value="ECO:0007669"/>
    <property type="project" value="UniProtKB-KW"/>
</dbReference>
<proteinExistence type="predicted"/>
<evidence type="ECO:0000259" key="4">
    <source>
        <dbReference type="PROSITE" id="PS50043"/>
    </source>
</evidence>
<evidence type="ECO:0000259" key="5">
    <source>
        <dbReference type="PROSITE" id="PS50110"/>
    </source>
</evidence>
<feature type="domain" description="Response regulatory" evidence="5">
    <location>
        <begin position="14"/>
        <end position="129"/>
    </location>
</feature>
<evidence type="ECO:0000313" key="9">
    <source>
        <dbReference type="Proteomes" id="UP000287467"/>
    </source>
</evidence>
<reference evidence="8 9" key="1">
    <citation type="journal article" date="2019" name="Extremophiles">
        <title>Biogeography of thermophiles and predominance of Thermus scotoductus in domestic water heaters.</title>
        <authorList>
            <person name="Wilpiszeski R.L."/>
            <person name="Zhang Z."/>
            <person name="House C.H."/>
        </authorList>
    </citation>
    <scope>NUCLEOTIDE SEQUENCE [LARGE SCALE GENOMIC DNA]</scope>
    <source>
        <strain evidence="7 9">1_S1</strain>
        <strain evidence="6 8">32_S32</strain>
    </source>
</reference>
<dbReference type="InterPro" id="IPR000792">
    <property type="entry name" value="Tscrpt_reg_LuxR_C"/>
</dbReference>
<keyword evidence="1 3" id="KW-0597">Phosphoprotein</keyword>
<dbReference type="Pfam" id="PF00072">
    <property type="entry name" value="Response_reg"/>
    <property type="match status" value="1"/>
</dbReference>
<dbReference type="PROSITE" id="PS50110">
    <property type="entry name" value="RESPONSE_REGULATORY"/>
    <property type="match status" value="1"/>
</dbReference>
<dbReference type="InterPro" id="IPR058245">
    <property type="entry name" value="NreC/VraR/RcsB-like_REC"/>
</dbReference>
<evidence type="ECO:0000313" key="8">
    <source>
        <dbReference type="Proteomes" id="UP000286910"/>
    </source>
</evidence>
<dbReference type="PANTHER" id="PTHR43214:SF42">
    <property type="entry name" value="TRANSCRIPTIONAL REGULATORY PROTEIN DESR"/>
    <property type="match status" value="1"/>
</dbReference>
<dbReference type="PANTHER" id="PTHR43214">
    <property type="entry name" value="TWO-COMPONENT RESPONSE REGULATOR"/>
    <property type="match status" value="1"/>
</dbReference>
<dbReference type="InterPro" id="IPR001789">
    <property type="entry name" value="Sig_transdc_resp-reg_receiver"/>
</dbReference>
<gene>
    <name evidence="7" type="ORF">CSW14_11775</name>
    <name evidence="6" type="ORF">CSW45_12575</name>
</gene>
<dbReference type="SMART" id="SM00448">
    <property type="entry name" value="REC"/>
    <property type="match status" value="1"/>
</dbReference>
<name>A0A430R021_THESC</name>
<dbReference type="InterPro" id="IPR016032">
    <property type="entry name" value="Sig_transdc_resp-reg_C-effctor"/>
</dbReference>
<feature type="domain" description="HTH luxR-type" evidence="4">
    <location>
        <begin position="136"/>
        <end position="201"/>
    </location>
</feature>
<dbReference type="InterPro" id="IPR036388">
    <property type="entry name" value="WH-like_DNA-bd_sf"/>
</dbReference>
<keyword evidence="2 6" id="KW-0238">DNA-binding</keyword>
<evidence type="ECO:0000256" key="3">
    <source>
        <dbReference type="PROSITE-ProRule" id="PRU00169"/>
    </source>
</evidence>
<dbReference type="SUPFAM" id="SSF52172">
    <property type="entry name" value="CheY-like"/>
    <property type="match status" value="1"/>
</dbReference>
<dbReference type="EMBL" id="PELR01000380">
    <property type="protein sequence ID" value="RTH00742.1"/>
    <property type="molecule type" value="Genomic_DNA"/>
</dbReference>
<dbReference type="Pfam" id="PF00196">
    <property type="entry name" value="GerE"/>
    <property type="match status" value="1"/>
</dbReference>